<keyword evidence="4" id="KW-1185">Reference proteome</keyword>
<dbReference type="GO" id="GO:0009986">
    <property type="term" value="C:cell surface"/>
    <property type="evidence" value="ECO:0007669"/>
    <property type="project" value="UniProtKB-SubCell"/>
</dbReference>
<proteinExistence type="predicted"/>
<dbReference type="EMBL" id="AP017312">
    <property type="protein sequence ID" value="BAU28081.1"/>
    <property type="molecule type" value="Genomic_DNA"/>
</dbReference>
<evidence type="ECO:0000313" key="3">
    <source>
        <dbReference type="EMBL" id="BAU28081.1"/>
    </source>
</evidence>
<dbReference type="NCBIfam" id="TIGR02532">
    <property type="entry name" value="IV_pilin_GFxxxE"/>
    <property type="match status" value="1"/>
</dbReference>
<protein>
    <submittedName>
        <fullName evidence="3">Type II secretion system protein G</fullName>
    </submittedName>
</protein>
<keyword evidence="2" id="KW-0178">Competence</keyword>
<dbReference type="Pfam" id="PF08334">
    <property type="entry name" value="T2SSG"/>
    <property type="match status" value="1"/>
</dbReference>
<dbReference type="AlphaFoldDB" id="A0A0U5AWF0"/>
<dbReference type="Gene3D" id="3.30.700.10">
    <property type="entry name" value="Glycoprotein, Type 4 Pilin"/>
    <property type="match status" value="1"/>
</dbReference>
<dbReference type="SUPFAM" id="SSF54523">
    <property type="entry name" value="Pili subunits"/>
    <property type="match status" value="1"/>
</dbReference>
<name>A0A0U5AWF0_9BACL</name>
<evidence type="ECO:0000256" key="2">
    <source>
        <dbReference type="ARBA" id="ARBA00023287"/>
    </source>
</evidence>
<dbReference type="InterPro" id="IPR045584">
    <property type="entry name" value="Pilin-like"/>
</dbReference>
<evidence type="ECO:0000313" key="4">
    <source>
        <dbReference type="Proteomes" id="UP000217696"/>
    </source>
</evidence>
<reference evidence="3 4" key="1">
    <citation type="submission" date="2015-12" db="EMBL/GenBank/DDBJ databases">
        <title>Genome sequence of Aneurinibacillus soli.</title>
        <authorList>
            <person name="Lee J.S."/>
            <person name="Lee K.C."/>
            <person name="Kim K.K."/>
            <person name="Lee B.W."/>
        </authorList>
    </citation>
    <scope>NUCLEOTIDE SEQUENCE [LARGE SCALE GENOMIC DNA]</scope>
    <source>
        <strain evidence="3 4">CB4</strain>
    </source>
</reference>
<evidence type="ECO:0000256" key="1">
    <source>
        <dbReference type="ARBA" id="ARBA00004241"/>
    </source>
</evidence>
<dbReference type="InterPro" id="IPR013545">
    <property type="entry name" value="T2SS_protein-GspG_C"/>
</dbReference>
<dbReference type="InterPro" id="IPR012902">
    <property type="entry name" value="N_methyl_site"/>
</dbReference>
<accession>A0A0U5AWF0</accession>
<dbReference type="GO" id="GO:0030420">
    <property type="term" value="P:establishment of competence for transformation"/>
    <property type="evidence" value="ECO:0007669"/>
    <property type="project" value="UniProtKB-KW"/>
</dbReference>
<dbReference type="KEGG" id="asoc:CB4_02255"/>
<sequence length="150" mass="16161">MTLIELVTVMAIIAILSVLLYTSYTKQISNAKIVGVRTDFVQTALACEQYVIDNGKLPTTATTGGAFNPAELNKYSEIEWAASTSLRKTDPFGTSYQISYDSTSNAITVTSYGPDKNLNGGDDITLTLSIDSTTKKFKKVSNGLGKEISN</sequence>
<organism evidence="3 4">
    <name type="scientific">Aneurinibacillus soli</name>
    <dbReference type="NCBI Taxonomy" id="1500254"/>
    <lineage>
        <taxon>Bacteria</taxon>
        <taxon>Bacillati</taxon>
        <taxon>Bacillota</taxon>
        <taxon>Bacilli</taxon>
        <taxon>Bacillales</taxon>
        <taxon>Paenibacillaceae</taxon>
        <taxon>Aneurinibacillus group</taxon>
        <taxon>Aneurinibacillus</taxon>
    </lineage>
</organism>
<comment type="subcellular location">
    <subcellularLocation>
        <location evidence="1">Cell surface</location>
    </subcellularLocation>
</comment>
<dbReference type="Proteomes" id="UP000217696">
    <property type="component" value="Chromosome"/>
</dbReference>
<gene>
    <name evidence="3" type="primary">pulG</name>
    <name evidence="3" type="ORF">CB4_02255</name>
</gene>